<evidence type="ECO:0000313" key="2">
    <source>
        <dbReference type="Proteomes" id="UP000494245"/>
    </source>
</evidence>
<sequence>MMDKPTEKLLRAVPGIGPSMARDLWDLGVRDMQGLAGSDPRELHDRLAALRGARQDRCVLYVFRCAVYFAATPPGERDPERLKWWNWKD</sequence>
<comment type="caution">
    <text evidence="1">The sequence shown here is derived from an EMBL/GenBank/DDBJ whole genome shotgun (WGS) entry which is preliminary data.</text>
</comment>
<dbReference type="EMBL" id="BLTE01000002">
    <property type="protein sequence ID" value="GFK92856.1"/>
    <property type="molecule type" value="Genomic_DNA"/>
</dbReference>
<evidence type="ECO:0008006" key="3">
    <source>
        <dbReference type="Google" id="ProtNLM"/>
    </source>
</evidence>
<keyword evidence="2" id="KW-1185">Reference proteome</keyword>
<dbReference type="Gene3D" id="1.10.150.20">
    <property type="entry name" value="5' to 3' exonuclease, C-terminal subdomain"/>
    <property type="match status" value="1"/>
</dbReference>
<dbReference type="InterPro" id="IPR021725">
    <property type="entry name" value="Cdd1"/>
</dbReference>
<gene>
    <name evidence="1" type="ORF">NNJEOMEG_00684</name>
</gene>
<reference evidence="1 2" key="2">
    <citation type="submission" date="2020-05" db="EMBL/GenBank/DDBJ databases">
        <title>Draft genome sequence of Desulfovibrio sp. strainFSS-1.</title>
        <authorList>
            <person name="Shimoshige H."/>
            <person name="Kobayashi H."/>
            <person name="Maekawa T."/>
        </authorList>
    </citation>
    <scope>NUCLEOTIDE SEQUENCE [LARGE SCALE GENOMIC DNA]</scope>
    <source>
        <strain evidence="1 2">SIID29052-01</strain>
    </source>
</reference>
<name>A0A6V8LST4_9BACT</name>
<proteinExistence type="predicted"/>
<reference evidence="1 2" key="1">
    <citation type="submission" date="2020-04" db="EMBL/GenBank/DDBJ databases">
        <authorList>
            <consortium name="Desulfovibrio sp. FSS-1 genome sequencing consortium"/>
            <person name="Shimoshige H."/>
            <person name="Kobayashi H."/>
            <person name="Maekawa T."/>
        </authorList>
    </citation>
    <scope>NUCLEOTIDE SEQUENCE [LARGE SCALE GENOMIC DNA]</scope>
    <source>
        <strain evidence="1 2">SIID29052-01</strain>
    </source>
</reference>
<organism evidence="1 2">
    <name type="scientific">Fundidesulfovibrio magnetotacticus</name>
    <dbReference type="NCBI Taxonomy" id="2730080"/>
    <lineage>
        <taxon>Bacteria</taxon>
        <taxon>Pseudomonadati</taxon>
        <taxon>Thermodesulfobacteriota</taxon>
        <taxon>Desulfovibrionia</taxon>
        <taxon>Desulfovibrionales</taxon>
        <taxon>Desulfovibrionaceae</taxon>
        <taxon>Fundidesulfovibrio</taxon>
    </lineage>
</organism>
<accession>A0A6V8LST4</accession>
<dbReference type="Proteomes" id="UP000494245">
    <property type="component" value="Unassembled WGS sequence"/>
</dbReference>
<dbReference type="RefSeq" id="WP_173081322.1">
    <property type="nucleotide sequence ID" value="NZ_BLTE01000002.1"/>
</dbReference>
<dbReference type="AlphaFoldDB" id="A0A6V8LST4"/>
<protein>
    <recommendedName>
        <fullName evidence="3">Pathogenicity locus</fullName>
    </recommendedName>
</protein>
<dbReference type="Pfam" id="PF11731">
    <property type="entry name" value="Cdd1"/>
    <property type="match status" value="1"/>
</dbReference>
<evidence type="ECO:0000313" key="1">
    <source>
        <dbReference type="EMBL" id="GFK92856.1"/>
    </source>
</evidence>